<keyword evidence="4" id="KW-1185">Reference proteome</keyword>
<dbReference type="Pfam" id="PF06031">
    <property type="entry name" value="SERTA"/>
    <property type="match status" value="1"/>
</dbReference>
<dbReference type="GO" id="GO:0005634">
    <property type="term" value="C:nucleus"/>
    <property type="evidence" value="ECO:0007669"/>
    <property type="project" value="TreeGrafter"/>
</dbReference>
<dbReference type="AlphaFoldDB" id="A0A1B0GCU1"/>
<evidence type="ECO:0000313" key="3">
    <source>
        <dbReference type="EnsemblMetazoa" id="GMOY011117-PA"/>
    </source>
</evidence>
<dbReference type="VEuPathDB" id="VectorBase:GMOY011117"/>
<proteinExistence type="predicted"/>
<dbReference type="InterPro" id="IPR052262">
    <property type="entry name" value="E2F-SERTA_domain_protein"/>
</dbReference>
<evidence type="ECO:0000259" key="2">
    <source>
        <dbReference type="PROSITE" id="PS51053"/>
    </source>
</evidence>
<dbReference type="PANTHER" id="PTHR16277:SF7">
    <property type="entry name" value="RE12330P"/>
    <property type="match status" value="1"/>
</dbReference>
<feature type="region of interest" description="Disordered" evidence="1">
    <location>
        <begin position="382"/>
        <end position="444"/>
    </location>
</feature>
<dbReference type="EMBL" id="CCAG010002231">
    <property type="status" value="NOT_ANNOTATED_CDS"/>
    <property type="molecule type" value="Genomic_DNA"/>
</dbReference>
<feature type="region of interest" description="Disordered" evidence="1">
    <location>
        <begin position="677"/>
        <end position="697"/>
    </location>
</feature>
<feature type="compositionally biased region" description="Basic residues" evidence="1">
    <location>
        <begin position="398"/>
        <end position="412"/>
    </location>
</feature>
<feature type="compositionally biased region" description="Low complexity" evidence="1">
    <location>
        <begin position="384"/>
        <end position="397"/>
    </location>
</feature>
<dbReference type="STRING" id="37546.A0A1B0GCU1"/>
<evidence type="ECO:0000313" key="4">
    <source>
        <dbReference type="Proteomes" id="UP000092444"/>
    </source>
</evidence>
<dbReference type="PhylomeDB" id="A0A1B0GCU1"/>
<name>A0A1B0GCU1_GLOMM</name>
<dbReference type="PROSITE" id="PS51053">
    <property type="entry name" value="SERTA"/>
    <property type="match status" value="1"/>
</dbReference>
<reference evidence="3" key="1">
    <citation type="submission" date="2020-05" db="UniProtKB">
        <authorList>
            <consortium name="EnsemblMetazoa"/>
        </authorList>
    </citation>
    <scope>IDENTIFICATION</scope>
    <source>
        <strain evidence="3">Yale</strain>
    </source>
</reference>
<accession>A0A1B0GCU1</accession>
<dbReference type="PANTHER" id="PTHR16277">
    <property type="entry name" value="CELL DIVISION CYCLE ASSOCIATED PROTEIN 4/SERTA DOMAIN-CONTAINING PROTEIN 2"/>
    <property type="match status" value="1"/>
</dbReference>
<dbReference type="InterPro" id="IPR009263">
    <property type="entry name" value="SERTA_dom"/>
</dbReference>
<feature type="compositionally biased region" description="Low complexity" evidence="1">
    <location>
        <begin position="434"/>
        <end position="444"/>
    </location>
</feature>
<protein>
    <recommendedName>
        <fullName evidence="2">SERTA domain-containing protein</fullName>
    </recommendedName>
</protein>
<dbReference type="Proteomes" id="UP000092444">
    <property type="component" value="Unassembled WGS sequence"/>
</dbReference>
<feature type="compositionally biased region" description="Low complexity" evidence="1">
    <location>
        <begin position="471"/>
        <end position="480"/>
    </location>
</feature>
<evidence type="ECO:0000256" key="1">
    <source>
        <dbReference type="SAM" id="MobiDB-lite"/>
    </source>
</evidence>
<feature type="region of interest" description="Disordered" evidence="1">
    <location>
        <begin position="471"/>
        <end position="497"/>
    </location>
</feature>
<organism evidence="3 4">
    <name type="scientific">Glossina morsitans morsitans</name>
    <name type="common">Savannah tsetse fly</name>
    <dbReference type="NCBI Taxonomy" id="37546"/>
    <lineage>
        <taxon>Eukaryota</taxon>
        <taxon>Metazoa</taxon>
        <taxon>Ecdysozoa</taxon>
        <taxon>Arthropoda</taxon>
        <taxon>Hexapoda</taxon>
        <taxon>Insecta</taxon>
        <taxon>Pterygota</taxon>
        <taxon>Neoptera</taxon>
        <taxon>Endopterygota</taxon>
        <taxon>Diptera</taxon>
        <taxon>Brachycera</taxon>
        <taxon>Muscomorpha</taxon>
        <taxon>Hippoboscoidea</taxon>
        <taxon>Glossinidae</taxon>
        <taxon>Glossina</taxon>
    </lineage>
</organism>
<dbReference type="EnsemblMetazoa" id="GMOY011117-RA">
    <property type="protein sequence ID" value="GMOY011117-PA"/>
    <property type="gene ID" value="GMOY011117"/>
</dbReference>
<feature type="domain" description="SERTA" evidence="2">
    <location>
        <begin position="332"/>
        <end position="379"/>
    </location>
</feature>
<sequence length="791" mass="86247">MGLQATAATKRKHELTFDTKDTNTYTANCPPPLKASKWSLNNNNYIDAVEEQCTSNKITINGIKHCRTIADDDIKINGISSNNNNNNNESKNCDSTCGTIAHSIMNGKDIINKSSTPVLNAIVATIPAAAEVDATTPLPPTSITPVPEDSIAKLEVVAAVPCEPWVSAPEPVDCISKLQAVAVPTDPWGSISTRSTLATTLLSTDELDDDDDDFEDDYEEEESIIPTYCPLRYHPFPTSSPSANAHQPQRIASFPQAQNYASRPNYYSEPFPQQNCSRTELGCSSPAPPPSSAPIVPQPSSFTNMHVTEARHPIKRCCDGRGSWCNTNKPCYKDIRLKIRNLSMFKLSRFRQVSEQSLYRSVLICNTLKRIDREIETEAKELHQAAANVAQQQQQQHQHQHSHYHHHLHSHMQHQAPPPPHLSHGSHHQPTPPQLHTQQQQPMLHPQHQDYIPVLNCGRLTGAIDYHIQHQAQQSHQLQQNFPHPYQQSQPERMDTPPPAYQKPAPNTHFTLGNGNNACNIVSANATMHPYDHYPFRESHSGRATPFPTCQPVISTPPAATPATTQVQSCQTANIAPATTTTTLTSLSDSDSGYADDDSTRSINWSSVLSLSSQSALDPLNNNDLFSILPPANPATAVPVTITSTSSSALNGNDNCNQTASVAISGTFTTVQSANSSTSASSASTNNNCNTTPPSSSTTATFTTLSTISSATHSLTSSYVNSMSAHLNPASTWEYSFLDMEFGLGSEFTELVPSCKLSSSDELFKNSLTPVAVTSRYENELEQPAHIMVGS</sequence>